<dbReference type="Gene3D" id="3.30.420.10">
    <property type="entry name" value="Ribonuclease H-like superfamily/Ribonuclease H"/>
    <property type="match status" value="1"/>
</dbReference>
<dbReference type="GO" id="GO:0015074">
    <property type="term" value="P:DNA integration"/>
    <property type="evidence" value="ECO:0007669"/>
    <property type="project" value="InterPro"/>
</dbReference>
<accession>Q56883</accession>
<protein>
    <submittedName>
        <fullName evidence="2">ORF 2; putative</fullName>
    </submittedName>
</protein>
<organism evidence="2">
    <name type="scientific">Yersinia enterocolitica</name>
    <dbReference type="NCBI Taxonomy" id="630"/>
    <lineage>
        <taxon>Bacteria</taxon>
        <taxon>Pseudomonadati</taxon>
        <taxon>Pseudomonadota</taxon>
        <taxon>Gammaproteobacteria</taxon>
        <taxon>Enterobacterales</taxon>
        <taxon>Yersiniaceae</taxon>
        <taxon>Yersinia</taxon>
    </lineage>
</organism>
<dbReference type="GO" id="GO:0003676">
    <property type="term" value="F:nucleic acid binding"/>
    <property type="evidence" value="ECO:0007669"/>
    <property type="project" value="InterPro"/>
</dbReference>
<proteinExistence type="predicted"/>
<dbReference type="InterPro" id="IPR036397">
    <property type="entry name" value="RNaseH_sf"/>
</dbReference>
<dbReference type="AlphaFoldDB" id="Q56883"/>
<dbReference type="InterPro" id="IPR012337">
    <property type="entry name" value="RNaseH-like_sf"/>
</dbReference>
<dbReference type="PROSITE" id="PS50994">
    <property type="entry name" value="INTEGRASE"/>
    <property type="match status" value="1"/>
</dbReference>
<dbReference type="InterPro" id="IPR001584">
    <property type="entry name" value="Integrase_cat-core"/>
</dbReference>
<dbReference type="SUPFAM" id="SSF53098">
    <property type="entry name" value="Ribonuclease H-like"/>
    <property type="match status" value="1"/>
</dbReference>
<feature type="domain" description="Integrase catalytic" evidence="1">
    <location>
        <begin position="1"/>
        <end position="117"/>
    </location>
</feature>
<evidence type="ECO:0000259" key="1">
    <source>
        <dbReference type="PROSITE" id="PS50994"/>
    </source>
</evidence>
<dbReference type="PANTHER" id="PTHR46889">
    <property type="entry name" value="TRANSPOSASE INSF FOR INSERTION SEQUENCE IS3B-RELATED"/>
    <property type="match status" value="1"/>
</dbReference>
<dbReference type="InterPro" id="IPR050900">
    <property type="entry name" value="Transposase_IS3/IS150/IS904"/>
</dbReference>
<dbReference type="EMBL" id="M29945">
    <property type="protein sequence ID" value="AAA88695.1"/>
    <property type="molecule type" value="Genomic_DNA"/>
</dbReference>
<dbReference type="PANTHER" id="PTHR46889:SF4">
    <property type="entry name" value="TRANSPOSASE INSO FOR INSERTION SEQUENCE ELEMENT IS911B-RELATED"/>
    <property type="match status" value="1"/>
</dbReference>
<name>Q56883_YEREN</name>
<sequence>MNLIDKMLDDALQKLNSGDEPVLHSDQGWQYQMASYKKRLGSGEVKQSMSRKGNCLDNAVIENFFGLLKTECWHNEKYEDVEQLKKAVDEYIHYYNNERIKVKLNGLSPVQYRNQAMSTARKSVQ</sequence>
<evidence type="ECO:0000313" key="2">
    <source>
        <dbReference type="EMBL" id="AAA88695.1"/>
    </source>
</evidence>
<dbReference type="Pfam" id="PF13333">
    <property type="entry name" value="rve_2"/>
    <property type="match status" value="1"/>
</dbReference>
<reference evidence="2" key="1">
    <citation type="journal article" date="1990" name="J. Bacteriol.">
        <title>Nucleotide sequence of the Yersinia enterocolitica ail gene and characterization of the Ail protein product.</title>
        <authorList>
            <person name="Miller V.L."/>
            <person name="Bliska J.B."/>
            <person name="Falkow S."/>
        </authorList>
    </citation>
    <scope>NUCLEOTIDE SEQUENCE</scope>
    <source>
        <strain evidence="2">8081c</strain>
    </source>
</reference>